<dbReference type="CDD" id="cd05325">
    <property type="entry name" value="carb_red_sniffer_like_SDR_c"/>
    <property type="match status" value="1"/>
</dbReference>
<dbReference type="Proteomes" id="UP001521184">
    <property type="component" value="Unassembled WGS sequence"/>
</dbReference>
<gene>
    <name evidence="2" type="ORF">SLS58_009017</name>
</gene>
<dbReference type="InterPro" id="IPR002347">
    <property type="entry name" value="SDR_fam"/>
</dbReference>
<accession>A0ABR3TEX3</accession>
<dbReference type="Pfam" id="PF00106">
    <property type="entry name" value="adh_short"/>
    <property type="match status" value="1"/>
</dbReference>
<dbReference type="PANTHER" id="PTHR43544:SF36">
    <property type="entry name" value="CHAIN OXIDOREDUCTASE (CSGA), PUTATIVE (AFU_ORTHOLOGUE AFUA_4G00910)-RELATED"/>
    <property type="match status" value="1"/>
</dbReference>
<comment type="caution">
    <text evidence="2">The sequence shown here is derived from an EMBL/GenBank/DDBJ whole genome shotgun (WGS) entry which is preliminary data.</text>
</comment>
<organism evidence="2 3">
    <name type="scientific">Diplodia intermedia</name>
    <dbReference type="NCBI Taxonomy" id="856260"/>
    <lineage>
        <taxon>Eukaryota</taxon>
        <taxon>Fungi</taxon>
        <taxon>Dikarya</taxon>
        <taxon>Ascomycota</taxon>
        <taxon>Pezizomycotina</taxon>
        <taxon>Dothideomycetes</taxon>
        <taxon>Dothideomycetes incertae sedis</taxon>
        <taxon>Botryosphaeriales</taxon>
        <taxon>Botryosphaeriaceae</taxon>
        <taxon>Diplodia</taxon>
    </lineage>
</organism>
<reference evidence="2 3" key="1">
    <citation type="journal article" date="2023" name="Plant Dis.">
        <title>First Report of Diplodia intermedia Causing Canker and Dieback Diseases on Apple Trees in Canada.</title>
        <authorList>
            <person name="Ellouze W."/>
            <person name="Ilyukhin E."/>
            <person name="Sulman M."/>
            <person name="Ali S."/>
        </authorList>
    </citation>
    <scope>NUCLEOTIDE SEQUENCE [LARGE SCALE GENOMIC DNA]</scope>
    <source>
        <strain evidence="2 3">M45-28</strain>
    </source>
</reference>
<evidence type="ECO:0000313" key="3">
    <source>
        <dbReference type="Proteomes" id="UP001521184"/>
    </source>
</evidence>
<dbReference type="Gene3D" id="3.40.50.720">
    <property type="entry name" value="NAD(P)-binding Rossmann-like Domain"/>
    <property type="match status" value="1"/>
</dbReference>
<dbReference type="InterPro" id="IPR051468">
    <property type="entry name" value="Fungal_SecMetab_SDRs"/>
</dbReference>
<dbReference type="Pfam" id="PF13561">
    <property type="entry name" value="adh_short_C2"/>
    <property type="match status" value="1"/>
</dbReference>
<dbReference type="InterPro" id="IPR036291">
    <property type="entry name" value="NAD(P)-bd_dom_sf"/>
</dbReference>
<keyword evidence="3" id="KW-1185">Reference proteome</keyword>
<dbReference type="SUPFAM" id="SSF51735">
    <property type="entry name" value="NAD(P)-binding Rossmann-fold domains"/>
    <property type="match status" value="1"/>
</dbReference>
<evidence type="ECO:0000313" key="2">
    <source>
        <dbReference type="EMBL" id="KAL1638091.1"/>
    </source>
</evidence>
<proteinExistence type="inferred from homology"/>
<sequence>MASYLITGSTRGLGFALTALLASKPASEVSKIFATSRKQNDALAKLVHESAGRVEFVQLDVADPQSAKEAAKAVEKTLGGKGLDVLVNNAGISNRGPQGIEEMTDLGETFRMNVIGVHDVTSAFLPLLRKGTLKKVINMYVVLLCTVAAVNNPDIRLRSSTLGSMTMAPYFADNNTPAYKVSKAALNMLTVQYSLALADEGFTFVAICPGWVKTELGTERADLTVEQSVNGVSEIVFRVNAADTGKFFTVNVPEFEKDGQKLYDGSCRPW</sequence>
<protein>
    <submittedName>
        <fullName evidence="2">Uncharacterized protein</fullName>
    </submittedName>
</protein>
<comment type="similarity">
    <text evidence="1">Belongs to the short-chain dehydrogenases/reductases (SDR) family.</text>
</comment>
<name>A0ABR3TEX3_9PEZI</name>
<dbReference type="EMBL" id="JAKEKT020000082">
    <property type="protein sequence ID" value="KAL1638091.1"/>
    <property type="molecule type" value="Genomic_DNA"/>
</dbReference>
<dbReference type="PRINTS" id="PR00081">
    <property type="entry name" value="GDHRDH"/>
</dbReference>
<evidence type="ECO:0000256" key="1">
    <source>
        <dbReference type="ARBA" id="ARBA00006484"/>
    </source>
</evidence>
<dbReference type="PANTHER" id="PTHR43544">
    <property type="entry name" value="SHORT-CHAIN DEHYDROGENASE/REDUCTASE"/>
    <property type="match status" value="1"/>
</dbReference>